<name>A0ABQ4DRQ9_9ACTN</name>
<dbReference type="Proteomes" id="UP000646749">
    <property type="component" value="Unassembled WGS sequence"/>
</dbReference>
<dbReference type="Pfam" id="PF01872">
    <property type="entry name" value="RibD_C"/>
    <property type="match status" value="1"/>
</dbReference>
<dbReference type="EMBL" id="BONW01000001">
    <property type="protein sequence ID" value="GIG85133.1"/>
    <property type="molecule type" value="Genomic_DNA"/>
</dbReference>
<dbReference type="SUPFAM" id="SSF53597">
    <property type="entry name" value="Dihydrofolate reductase-like"/>
    <property type="match status" value="1"/>
</dbReference>
<comment type="caution">
    <text evidence="2">The sequence shown here is derived from an EMBL/GenBank/DDBJ whole genome shotgun (WGS) entry which is preliminary data.</text>
</comment>
<proteinExistence type="predicted"/>
<gene>
    <name evidence="2" type="ORF">Pen02_00690</name>
</gene>
<keyword evidence="3" id="KW-1185">Reference proteome</keyword>
<reference evidence="2 3" key="1">
    <citation type="submission" date="2021-01" db="EMBL/GenBank/DDBJ databases">
        <title>Whole genome shotgun sequence of Plantactinospora endophytica NBRC 110450.</title>
        <authorList>
            <person name="Komaki H."/>
            <person name="Tamura T."/>
        </authorList>
    </citation>
    <scope>NUCLEOTIDE SEQUENCE [LARGE SCALE GENOMIC DNA]</scope>
    <source>
        <strain evidence="2 3">NBRC 110450</strain>
    </source>
</reference>
<protein>
    <submittedName>
        <fullName evidence="2">Deaminase</fullName>
    </submittedName>
</protein>
<organism evidence="2 3">
    <name type="scientific">Plantactinospora endophytica</name>
    <dbReference type="NCBI Taxonomy" id="673535"/>
    <lineage>
        <taxon>Bacteria</taxon>
        <taxon>Bacillati</taxon>
        <taxon>Actinomycetota</taxon>
        <taxon>Actinomycetes</taxon>
        <taxon>Micromonosporales</taxon>
        <taxon>Micromonosporaceae</taxon>
        <taxon>Plantactinospora</taxon>
    </lineage>
</organism>
<evidence type="ECO:0000313" key="2">
    <source>
        <dbReference type="EMBL" id="GIG85133.1"/>
    </source>
</evidence>
<dbReference type="InterPro" id="IPR002734">
    <property type="entry name" value="RibDG_C"/>
</dbReference>
<evidence type="ECO:0000259" key="1">
    <source>
        <dbReference type="Pfam" id="PF01872"/>
    </source>
</evidence>
<evidence type="ECO:0000313" key="3">
    <source>
        <dbReference type="Proteomes" id="UP000646749"/>
    </source>
</evidence>
<dbReference type="InterPro" id="IPR024072">
    <property type="entry name" value="DHFR-like_dom_sf"/>
</dbReference>
<dbReference type="RefSeq" id="WP_203863850.1">
    <property type="nucleotide sequence ID" value="NZ_BONW01000001.1"/>
</dbReference>
<feature type="domain" description="Bacterial bifunctional deaminase-reductase C-terminal" evidence="1">
    <location>
        <begin position="4"/>
        <end position="171"/>
    </location>
</feature>
<sequence>MGKVITGGTMSLDGYIAGPNESGFDLLFQWYGNGDVEIPTASPNVPPLRLSAASAELLQGEWGNTGALVVGRHLYDMTNAWGGRHPMGVTVVVLTHRLPEDRPVADENFVFVTEGIGAAVAKAQEIAGDKDVVVNGGQMARQCLEAGLLDEIGIELVPVVLGSGTPLFADLAAVPAQFDGPVKVVEGAGVTHLRYRVRK</sequence>
<dbReference type="Gene3D" id="3.40.430.10">
    <property type="entry name" value="Dihydrofolate Reductase, subunit A"/>
    <property type="match status" value="1"/>
</dbReference>
<accession>A0ABQ4DRQ9</accession>